<keyword evidence="2" id="KW-0813">Transport</keyword>
<comment type="caution">
    <text evidence="7">The sequence shown here is derived from an EMBL/GenBank/DDBJ whole genome shotgun (WGS) entry which is preliminary data.</text>
</comment>
<evidence type="ECO:0000256" key="2">
    <source>
        <dbReference type="ARBA" id="ARBA00022448"/>
    </source>
</evidence>
<evidence type="ECO:0000256" key="6">
    <source>
        <dbReference type="ARBA" id="ARBA00023136"/>
    </source>
</evidence>
<organism evidence="7 8">
    <name type="scientific">Parvularcula lutaonensis</name>
    <dbReference type="NCBI Taxonomy" id="491923"/>
    <lineage>
        <taxon>Bacteria</taxon>
        <taxon>Pseudomonadati</taxon>
        <taxon>Pseudomonadota</taxon>
        <taxon>Alphaproteobacteria</taxon>
        <taxon>Parvularculales</taxon>
        <taxon>Parvularculaceae</taxon>
        <taxon>Parvularcula</taxon>
    </lineage>
</organism>
<evidence type="ECO:0000256" key="5">
    <source>
        <dbReference type="ARBA" id="ARBA00022982"/>
    </source>
</evidence>
<dbReference type="InterPro" id="IPR006885">
    <property type="entry name" value="NADH_UbQ_FeS_4_mit-like"/>
</dbReference>
<keyword evidence="3" id="KW-0679">Respiratory chain</keyword>
<accession>A0ABV7M8K8</accession>
<keyword evidence="4" id="KW-0809">Transit peptide</keyword>
<evidence type="ECO:0000256" key="1">
    <source>
        <dbReference type="ARBA" id="ARBA00004370"/>
    </source>
</evidence>
<reference evidence="8" key="1">
    <citation type="journal article" date="2019" name="Int. J. Syst. Evol. Microbiol.">
        <title>The Global Catalogue of Microorganisms (GCM) 10K type strain sequencing project: providing services to taxonomists for standard genome sequencing and annotation.</title>
        <authorList>
            <consortium name="The Broad Institute Genomics Platform"/>
            <consortium name="The Broad Institute Genome Sequencing Center for Infectious Disease"/>
            <person name="Wu L."/>
            <person name="Ma J."/>
        </authorList>
    </citation>
    <scope>NUCLEOTIDE SEQUENCE [LARGE SCALE GENOMIC DNA]</scope>
    <source>
        <strain evidence="8">KCTC 22245</strain>
    </source>
</reference>
<name>A0ABV7M8K8_9PROT</name>
<dbReference type="PANTHER" id="PTHR12219">
    <property type="entry name" value="NADH-UBIQUINONE OXIDOREDUCTASE"/>
    <property type="match status" value="1"/>
</dbReference>
<dbReference type="Pfam" id="PF04800">
    <property type="entry name" value="NDUS4"/>
    <property type="match status" value="1"/>
</dbReference>
<dbReference type="PANTHER" id="PTHR12219:SF8">
    <property type="entry name" value="NADH DEHYDROGENASE [UBIQUINONE] IRON-SULFUR PROTEIN 4, MITOCHONDRIAL"/>
    <property type="match status" value="1"/>
</dbReference>
<dbReference type="Proteomes" id="UP001595607">
    <property type="component" value="Unassembled WGS sequence"/>
</dbReference>
<proteinExistence type="predicted"/>
<keyword evidence="6" id="KW-0472">Membrane</keyword>
<comment type="subcellular location">
    <subcellularLocation>
        <location evidence="1">Membrane</location>
    </subcellularLocation>
</comment>
<evidence type="ECO:0000256" key="4">
    <source>
        <dbReference type="ARBA" id="ARBA00022946"/>
    </source>
</evidence>
<sequence>MFARIYKPSRTAMQSGKAKAEDWVLEFEQEYAKRLDPLMGWTSSGDMQAGQVLLRFDTKEQAVAYAKEHGIPHRVIEPTSGKRTLKAYSDNFTTNRRKPWTH</sequence>
<dbReference type="Gene3D" id="3.30.160.190">
    <property type="entry name" value="atu1810 like domain"/>
    <property type="match status" value="1"/>
</dbReference>
<evidence type="ECO:0000256" key="3">
    <source>
        <dbReference type="ARBA" id="ARBA00022660"/>
    </source>
</evidence>
<protein>
    <submittedName>
        <fullName evidence="7">ETC complex I subunit</fullName>
    </submittedName>
</protein>
<keyword evidence="5" id="KW-0249">Electron transport</keyword>
<evidence type="ECO:0000313" key="7">
    <source>
        <dbReference type="EMBL" id="MFC3301670.1"/>
    </source>
</evidence>
<evidence type="ECO:0000313" key="8">
    <source>
        <dbReference type="Proteomes" id="UP001595607"/>
    </source>
</evidence>
<gene>
    <name evidence="7" type="ORF">ACFONP_02845</name>
</gene>
<dbReference type="RefSeq" id="WP_189573098.1">
    <property type="nucleotide sequence ID" value="NZ_BMXU01000001.1"/>
</dbReference>
<dbReference type="InterPro" id="IPR038532">
    <property type="entry name" value="NDUFS4-like_sf"/>
</dbReference>
<keyword evidence="8" id="KW-1185">Reference proteome</keyword>
<dbReference type="EMBL" id="JBHRVA010000002">
    <property type="protein sequence ID" value="MFC3301670.1"/>
    <property type="molecule type" value="Genomic_DNA"/>
</dbReference>